<accession>A0A918WDC1</accession>
<reference evidence="1" key="2">
    <citation type="submission" date="2020-09" db="EMBL/GenBank/DDBJ databases">
        <authorList>
            <person name="Sun Q."/>
            <person name="Kim S."/>
        </authorList>
    </citation>
    <scope>NUCLEOTIDE SEQUENCE</scope>
    <source>
        <strain evidence="1">KCTC 12988</strain>
    </source>
</reference>
<sequence length="59" mass="6520">MVRPFRLIARLAVVLVSLIAPVLGQEEPEALPWHYSYQEALAEAKGSGKPILLCFRCAP</sequence>
<dbReference type="EMBL" id="BMXI01000001">
    <property type="protein sequence ID" value="GHC40459.1"/>
    <property type="molecule type" value="Genomic_DNA"/>
</dbReference>
<keyword evidence="2" id="KW-1185">Reference proteome</keyword>
<comment type="caution">
    <text evidence="1">The sequence shown here is derived from an EMBL/GenBank/DDBJ whole genome shotgun (WGS) entry which is preliminary data.</text>
</comment>
<protein>
    <recommendedName>
        <fullName evidence="3">Thioredoxin domain-containing protein</fullName>
    </recommendedName>
</protein>
<reference evidence="1" key="1">
    <citation type="journal article" date="2014" name="Int. J. Syst. Evol. Microbiol.">
        <title>Complete genome sequence of Corynebacterium casei LMG S-19264T (=DSM 44701T), isolated from a smear-ripened cheese.</title>
        <authorList>
            <consortium name="US DOE Joint Genome Institute (JGI-PGF)"/>
            <person name="Walter F."/>
            <person name="Albersmeier A."/>
            <person name="Kalinowski J."/>
            <person name="Ruckert C."/>
        </authorList>
    </citation>
    <scope>NUCLEOTIDE SEQUENCE</scope>
    <source>
        <strain evidence="1">KCTC 12988</strain>
    </source>
</reference>
<name>A0A918WDC1_9BACT</name>
<dbReference type="AlphaFoldDB" id="A0A918WDC1"/>
<dbReference type="Proteomes" id="UP000644507">
    <property type="component" value="Unassembled WGS sequence"/>
</dbReference>
<gene>
    <name evidence="1" type="ORF">GCM10007100_01170</name>
</gene>
<evidence type="ECO:0000313" key="2">
    <source>
        <dbReference type="Proteomes" id="UP000644507"/>
    </source>
</evidence>
<evidence type="ECO:0000313" key="1">
    <source>
        <dbReference type="EMBL" id="GHC40459.1"/>
    </source>
</evidence>
<evidence type="ECO:0008006" key="3">
    <source>
        <dbReference type="Google" id="ProtNLM"/>
    </source>
</evidence>
<proteinExistence type="predicted"/>
<organism evidence="1 2">
    <name type="scientific">Roseibacillus persicicus</name>
    <dbReference type="NCBI Taxonomy" id="454148"/>
    <lineage>
        <taxon>Bacteria</taxon>
        <taxon>Pseudomonadati</taxon>
        <taxon>Verrucomicrobiota</taxon>
        <taxon>Verrucomicrobiia</taxon>
        <taxon>Verrucomicrobiales</taxon>
        <taxon>Verrucomicrobiaceae</taxon>
        <taxon>Roseibacillus</taxon>
    </lineage>
</organism>